<dbReference type="EMBL" id="CM039173">
    <property type="protein sequence ID" value="KAH9768328.1"/>
    <property type="molecule type" value="Genomic_DNA"/>
</dbReference>
<organism evidence="1 2">
    <name type="scientific">Citrus sinensis</name>
    <name type="common">Sweet orange</name>
    <name type="synonym">Citrus aurantium var. sinensis</name>
    <dbReference type="NCBI Taxonomy" id="2711"/>
    <lineage>
        <taxon>Eukaryota</taxon>
        <taxon>Viridiplantae</taxon>
        <taxon>Streptophyta</taxon>
        <taxon>Embryophyta</taxon>
        <taxon>Tracheophyta</taxon>
        <taxon>Spermatophyta</taxon>
        <taxon>Magnoliopsida</taxon>
        <taxon>eudicotyledons</taxon>
        <taxon>Gunneridae</taxon>
        <taxon>Pentapetalae</taxon>
        <taxon>rosids</taxon>
        <taxon>malvids</taxon>
        <taxon>Sapindales</taxon>
        <taxon>Rutaceae</taxon>
        <taxon>Aurantioideae</taxon>
        <taxon>Citrus</taxon>
    </lineage>
</organism>
<proteinExistence type="predicted"/>
<dbReference type="Proteomes" id="UP000829398">
    <property type="component" value="Chromosome 4"/>
</dbReference>
<protein>
    <submittedName>
        <fullName evidence="1">Uncharacterized protein</fullName>
    </submittedName>
</protein>
<comment type="caution">
    <text evidence="1">The sequence shown here is derived from an EMBL/GenBank/DDBJ whole genome shotgun (WGS) entry which is preliminary data.</text>
</comment>
<evidence type="ECO:0000313" key="1">
    <source>
        <dbReference type="EMBL" id="KAH9768328.1"/>
    </source>
</evidence>
<accession>A0ACB8L506</accession>
<sequence length="101" mass="11571">MHLWPSVRIRDSFKISYLKKLEWNLNRMNSEKKQQSQSNDQQQTLLVDDNNQRNDISETPSAKKSHFGSGFVAVCGEILMVLSCCYCCFCCGGFLDKELAN</sequence>
<name>A0ACB8L506_CITSI</name>
<evidence type="ECO:0000313" key="2">
    <source>
        <dbReference type="Proteomes" id="UP000829398"/>
    </source>
</evidence>
<gene>
    <name evidence="1" type="ORF">KPL71_011567</name>
</gene>
<reference evidence="2" key="1">
    <citation type="journal article" date="2023" name="Hortic. Res.">
        <title>A chromosome-level phased genome enabling allele-level studies in sweet orange: a case study on citrus Huanglongbing tolerance.</title>
        <authorList>
            <person name="Wu B."/>
            <person name="Yu Q."/>
            <person name="Deng Z."/>
            <person name="Duan Y."/>
            <person name="Luo F."/>
            <person name="Gmitter F. Jr."/>
        </authorList>
    </citation>
    <scope>NUCLEOTIDE SEQUENCE [LARGE SCALE GENOMIC DNA]</scope>
    <source>
        <strain evidence="2">cv. Valencia</strain>
    </source>
</reference>
<keyword evidence="2" id="KW-1185">Reference proteome</keyword>